<dbReference type="AlphaFoldDB" id="A0A9P9DSW3"/>
<feature type="transmembrane region" description="Helical" evidence="2">
    <location>
        <begin position="194"/>
        <end position="218"/>
    </location>
</feature>
<dbReference type="Proteomes" id="UP000738349">
    <property type="component" value="Unassembled WGS sequence"/>
</dbReference>
<feature type="transmembrane region" description="Helical" evidence="2">
    <location>
        <begin position="50"/>
        <end position="73"/>
    </location>
</feature>
<accession>A0A9P9DSW3</accession>
<sequence>MSGYSHLPPSDGDGASQDTPYSAKPSETFDSLVGHLPPKTLTTRGRRRDIILHSLVAAGACVVSILAIMYGVFVYGGSDRDLGFEDLCESEMASDIEKAFIIDIRIARGLNFAQAKLIDLLWDIIIGQGGRALHTWILYRYVVPDTLSRIMEVSAVPYRYYMHLTFSTVSLFSLWELCKMIFRCPQWRTVLSTVWLLLAIFYALASGPFWGAVTGYIAPSTRMYYLDDGTLAALDSPELSMCWVLDGERLGWDSDHIELGPTLHEIYQTIDAEWYYETPEVWRSLGEYSDYLAVNTSQGFKDVYAYARGIRAIQAYLDYPEAILSYYDTYLDGEPISETIDMKEDLRIWDTRYLPYLYKPMVAPSGLPTTLKGWGFKVISKTLEYDPDEPMGFNGMIESYNTTFILNRTISLDDGVVPYNSTFIYNNKTFELQAPFLDIGRGCKHHRDFFSSLGNCVCYRGQPLPEEFFVRYKLRCVQREGYVWGFSAVLALIGLCLETAWVIGCWGLWVDAQVNSQLVKFRRGGGGDVRTSLDLAESVKRDLGANTCAYSDAELSKELDKCEPVGYSVEERGGASHIVLVPARIQTRVKVQSGRLYGGSL</sequence>
<gene>
    <name evidence="3" type="ORF">EDB81DRAFT_812939</name>
</gene>
<evidence type="ECO:0000313" key="4">
    <source>
        <dbReference type="Proteomes" id="UP000738349"/>
    </source>
</evidence>
<feature type="transmembrane region" description="Helical" evidence="2">
    <location>
        <begin position="160"/>
        <end position="182"/>
    </location>
</feature>
<evidence type="ECO:0000256" key="2">
    <source>
        <dbReference type="SAM" id="Phobius"/>
    </source>
</evidence>
<reference evidence="3" key="1">
    <citation type="journal article" date="2021" name="Nat. Commun.">
        <title>Genetic determinants of endophytism in the Arabidopsis root mycobiome.</title>
        <authorList>
            <person name="Mesny F."/>
            <person name="Miyauchi S."/>
            <person name="Thiergart T."/>
            <person name="Pickel B."/>
            <person name="Atanasova L."/>
            <person name="Karlsson M."/>
            <person name="Huettel B."/>
            <person name="Barry K.W."/>
            <person name="Haridas S."/>
            <person name="Chen C."/>
            <person name="Bauer D."/>
            <person name="Andreopoulos W."/>
            <person name="Pangilinan J."/>
            <person name="LaButti K."/>
            <person name="Riley R."/>
            <person name="Lipzen A."/>
            <person name="Clum A."/>
            <person name="Drula E."/>
            <person name="Henrissat B."/>
            <person name="Kohler A."/>
            <person name="Grigoriev I.V."/>
            <person name="Martin F.M."/>
            <person name="Hacquard S."/>
        </authorList>
    </citation>
    <scope>NUCLEOTIDE SEQUENCE</scope>
    <source>
        <strain evidence="3">MPI-CAGE-AT-0147</strain>
    </source>
</reference>
<proteinExistence type="predicted"/>
<keyword evidence="2" id="KW-0812">Transmembrane</keyword>
<dbReference type="EMBL" id="JAGMUV010000022">
    <property type="protein sequence ID" value="KAH7124447.1"/>
    <property type="molecule type" value="Genomic_DNA"/>
</dbReference>
<keyword evidence="2" id="KW-1133">Transmembrane helix</keyword>
<evidence type="ECO:0000256" key="1">
    <source>
        <dbReference type="SAM" id="MobiDB-lite"/>
    </source>
</evidence>
<organism evidence="3 4">
    <name type="scientific">Dactylonectria macrodidyma</name>
    <dbReference type="NCBI Taxonomy" id="307937"/>
    <lineage>
        <taxon>Eukaryota</taxon>
        <taxon>Fungi</taxon>
        <taxon>Dikarya</taxon>
        <taxon>Ascomycota</taxon>
        <taxon>Pezizomycotina</taxon>
        <taxon>Sordariomycetes</taxon>
        <taxon>Hypocreomycetidae</taxon>
        <taxon>Hypocreales</taxon>
        <taxon>Nectriaceae</taxon>
        <taxon>Dactylonectria</taxon>
    </lineage>
</organism>
<comment type="caution">
    <text evidence="3">The sequence shown here is derived from an EMBL/GenBank/DDBJ whole genome shotgun (WGS) entry which is preliminary data.</text>
</comment>
<keyword evidence="2" id="KW-0472">Membrane</keyword>
<protein>
    <submittedName>
        <fullName evidence="3">Uncharacterized protein</fullName>
    </submittedName>
</protein>
<feature type="region of interest" description="Disordered" evidence="1">
    <location>
        <begin position="1"/>
        <end position="31"/>
    </location>
</feature>
<evidence type="ECO:0000313" key="3">
    <source>
        <dbReference type="EMBL" id="KAH7124447.1"/>
    </source>
</evidence>
<keyword evidence="4" id="KW-1185">Reference proteome</keyword>
<name>A0A9P9DSW3_9HYPO</name>
<dbReference type="OrthoDB" id="3903561at2759"/>